<evidence type="ECO:0000259" key="1">
    <source>
        <dbReference type="Pfam" id="PF02036"/>
    </source>
</evidence>
<dbReference type="SUPFAM" id="SSF55718">
    <property type="entry name" value="SCP-like"/>
    <property type="match status" value="1"/>
</dbReference>
<protein>
    <recommendedName>
        <fullName evidence="1">SCP2 domain-containing protein</fullName>
    </recommendedName>
</protein>
<reference evidence="2" key="1">
    <citation type="submission" date="2020-12" db="EMBL/GenBank/DDBJ databases">
        <title>Metabolic potential, ecology and presence of endohyphal bacteria is reflected in genomic diversity of Mucoromycotina.</title>
        <authorList>
            <person name="Muszewska A."/>
            <person name="Okrasinska A."/>
            <person name="Steczkiewicz K."/>
            <person name="Drgas O."/>
            <person name="Orlowska M."/>
            <person name="Perlinska-Lenart U."/>
            <person name="Aleksandrzak-Piekarczyk T."/>
            <person name="Szatraj K."/>
            <person name="Zielenkiewicz U."/>
            <person name="Pilsyk S."/>
            <person name="Malc E."/>
            <person name="Mieczkowski P."/>
            <person name="Kruszewska J.S."/>
            <person name="Biernat P."/>
            <person name="Pawlowska J."/>
        </authorList>
    </citation>
    <scope>NUCLEOTIDE SEQUENCE</scope>
    <source>
        <strain evidence="2">CBS 226.32</strain>
    </source>
</reference>
<dbReference type="OrthoDB" id="10265837at2759"/>
<dbReference type="AlphaFoldDB" id="A0A8H7V585"/>
<feature type="domain" description="SCP2" evidence="1">
    <location>
        <begin position="23"/>
        <end position="124"/>
    </location>
</feature>
<comment type="caution">
    <text evidence="2">The sequence shown here is derived from an EMBL/GenBank/DDBJ whole genome shotgun (WGS) entry which is preliminary data.</text>
</comment>
<dbReference type="EMBL" id="JAEPRC010000124">
    <property type="protein sequence ID" value="KAG2207650.1"/>
    <property type="molecule type" value="Genomic_DNA"/>
</dbReference>
<gene>
    <name evidence="2" type="ORF">INT46_005061</name>
</gene>
<organism evidence="2 3">
    <name type="scientific">Mucor plumbeus</name>
    <dbReference type="NCBI Taxonomy" id="97098"/>
    <lineage>
        <taxon>Eukaryota</taxon>
        <taxon>Fungi</taxon>
        <taxon>Fungi incertae sedis</taxon>
        <taxon>Mucoromycota</taxon>
        <taxon>Mucoromycotina</taxon>
        <taxon>Mucoromycetes</taxon>
        <taxon>Mucorales</taxon>
        <taxon>Mucorineae</taxon>
        <taxon>Mucoraceae</taxon>
        <taxon>Mucor</taxon>
    </lineage>
</organism>
<accession>A0A8H7V585</accession>
<dbReference type="Pfam" id="PF02036">
    <property type="entry name" value="SCP2"/>
    <property type="match status" value="1"/>
</dbReference>
<dbReference type="InterPro" id="IPR003033">
    <property type="entry name" value="SCP2_sterol-bd_dom"/>
</dbReference>
<dbReference type="InterPro" id="IPR036527">
    <property type="entry name" value="SCP2_sterol-bd_dom_sf"/>
</dbReference>
<evidence type="ECO:0000313" key="2">
    <source>
        <dbReference type="EMBL" id="KAG2207650.1"/>
    </source>
</evidence>
<name>A0A8H7V585_9FUNG</name>
<evidence type="ECO:0000313" key="3">
    <source>
        <dbReference type="Proteomes" id="UP000650833"/>
    </source>
</evidence>
<proteinExistence type="predicted"/>
<keyword evidence="3" id="KW-1185">Reference proteome</keyword>
<dbReference type="Proteomes" id="UP000650833">
    <property type="component" value="Unassembled WGS sequence"/>
</dbReference>
<sequence length="153" mass="17279">MPKNNTLIANLILPELDRQLAQDDSLWPNVKGLFIITVTKRKRPAAIWYLLLQGNEIQPIITSDKEKAKSSTKGKVKKVKIQVEDHDLLNFITGGLTGVKAYMVGRIKVRGDLVLAQRLEEVFERAGGRDRALEFIKNNEDLMILANSKSNRL</sequence>
<dbReference type="Gene3D" id="3.30.1050.10">
    <property type="entry name" value="SCP2 sterol-binding domain"/>
    <property type="match status" value="1"/>
</dbReference>